<dbReference type="RefSeq" id="WP_317490416.1">
    <property type="nucleotide sequence ID" value="NZ_CP136051.1"/>
</dbReference>
<reference evidence="1 2" key="1">
    <citation type="journal article" date="2023" name="Microbiol. Resour. Announc.">
        <title>Complete Genome Sequence of Imperialibacter roseus strain P4T.</title>
        <authorList>
            <person name="Tizabi D.R."/>
            <person name="Bachvaroff T."/>
            <person name="Hill R.T."/>
        </authorList>
    </citation>
    <scope>NUCLEOTIDE SEQUENCE [LARGE SCALE GENOMIC DNA]</scope>
    <source>
        <strain evidence="1 2">P4T</strain>
    </source>
</reference>
<evidence type="ECO:0000313" key="2">
    <source>
        <dbReference type="Proteomes" id="UP001302349"/>
    </source>
</evidence>
<evidence type="ECO:0000313" key="1">
    <source>
        <dbReference type="EMBL" id="WOK07760.1"/>
    </source>
</evidence>
<sequence>MAKNYQTPNLTEAEYILEIKKIDLVLKDKVSNVVSCNESEYWFGVEPINNDDQCIWIQYESKEIRVGIGPVYEVFDDKSEGQELINGVRRFIQLLTNPINVISHYRGDFKFRADYYLMIKSNQELIGTSLTWLYPFWQRKSSKSQIQSHIISPTELSYF</sequence>
<dbReference type="Proteomes" id="UP001302349">
    <property type="component" value="Chromosome"/>
</dbReference>
<protein>
    <submittedName>
        <fullName evidence="1">Uncharacterized protein</fullName>
    </submittedName>
</protein>
<accession>A0ABZ0ITP7</accession>
<organism evidence="1 2">
    <name type="scientific">Imperialibacter roseus</name>
    <dbReference type="NCBI Taxonomy" id="1324217"/>
    <lineage>
        <taxon>Bacteria</taxon>
        <taxon>Pseudomonadati</taxon>
        <taxon>Bacteroidota</taxon>
        <taxon>Cytophagia</taxon>
        <taxon>Cytophagales</taxon>
        <taxon>Flammeovirgaceae</taxon>
        <taxon>Imperialibacter</taxon>
    </lineage>
</organism>
<dbReference type="EMBL" id="CP136051">
    <property type="protein sequence ID" value="WOK07760.1"/>
    <property type="molecule type" value="Genomic_DNA"/>
</dbReference>
<name>A0ABZ0ITP7_9BACT</name>
<keyword evidence="2" id="KW-1185">Reference proteome</keyword>
<gene>
    <name evidence="1" type="ORF">RT717_03865</name>
</gene>
<proteinExistence type="predicted"/>